<proteinExistence type="predicted"/>
<reference evidence="1" key="1">
    <citation type="submission" date="2023-06" db="EMBL/GenBank/DDBJ databases">
        <authorList>
            <person name="Kurt Z."/>
        </authorList>
    </citation>
    <scope>NUCLEOTIDE SEQUENCE</scope>
</reference>
<accession>A0AA86P5R1</accession>
<name>A0AA86P5R1_9EUKA</name>
<evidence type="ECO:0000313" key="2">
    <source>
        <dbReference type="EMBL" id="CAL6104639.1"/>
    </source>
</evidence>
<reference evidence="2 3" key="2">
    <citation type="submission" date="2024-07" db="EMBL/GenBank/DDBJ databases">
        <authorList>
            <person name="Akdeniz Z."/>
        </authorList>
    </citation>
    <scope>NUCLEOTIDE SEQUENCE [LARGE SCALE GENOMIC DNA]</scope>
</reference>
<evidence type="ECO:0000313" key="3">
    <source>
        <dbReference type="Proteomes" id="UP001642409"/>
    </source>
</evidence>
<gene>
    <name evidence="1" type="ORF">HINF_LOCUS19783</name>
    <name evidence="2" type="ORF">HINF_LOCUS72878</name>
</gene>
<organism evidence="1">
    <name type="scientific">Hexamita inflata</name>
    <dbReference type="NCBI Taxonomy" id="28002"/>
    <lineage>
        <taxon>Eukaryota</taxon>
        <taxon>Metamonada</taxon>
        <taxon>Diplomonadida</taxon>
        <taxon>Hexamitidae</taxon>
        <taxon>Hexamitinae</taxon>
        <taxon>Hexamita</taxon>
    </lineage>
</organism>
<dbReference type="EMBL" id="CAXDID020000585">
    <property type="protein sequence ID" value="CAL6104639.1"/>
    <property type="molecule type" value="Genomic_DNA"/>
</dbReference>
<keyword evidence="3" id="KW-1185">Reference proteome</keyword>
<sequence>MLKNQKQLSLSKSQLVPNKSRVSFSQISQTRTPKLINCKSSFLEPKFSPQLLSLNNDSGIQRLPLNCSQSFELTSANSYECEYQLDSARLGAELKKLNQSLGVNYNNELVQMIKNSIHGAQHVLTRVHELLVLCTSHCQSMDTLKNKQAPILSQLYEI</sequence>
<evidence type="ECO:0000313" key="1">
    <source>
        <dbReference type="EMBL" id="CAI9932138.1"/>
    </source>
</evidence>
<dbReference type="AlphaFoldDB" id="A0AA86P5R1"/>
<dbReference type="EMBL" id="CATOUU010000508">
    <property type="protein sequence ID" value="CAI9932138.1"/>
    <property type="molecule type" value="Genomic_DNA"/>
</dbReference>
<dbReference type="Proteomes" id="UP001642409">
    <property type="component" value="Unassembled WGS sequence"/>
</dbReference>
<comment type="caution">
    <text evidence="1">The sequence shown here is derived from an EMBL/GenBank/DDBJ whole genome shotgun (WGS) entry which is preliminary data.</text>
</comment>
<protein>
    <submittedName>
        <fullName evidence="2">Hypothetical_protein</fullName>
    </submittedName>
</protein>